<evidence type="ECO:0000313" key="1">
    <source>
        <dbReference type="EMBL" id="SVA99833.1"/>
    </source>
</evidence>
<dbReference type="EMBL" id="UINC01025020">
    <property type="protein sequence ID" value="SVA99833.1"/>
    <property type="molecule type" value="Genomic_DNA"/>
</dbReference>
<gene>
    <name evidence="1" type="ORF">METZ01_LOCUS152687</name>
</gene>
<sequence>MNHPHEYASIEWIDDKNMNSVFNLLKGIDFNNYLIQVVTYFAEWCPNCQYESKPLKKLFKDYHSRGLGITIIMDYSSRDASDQFIKKNGLQIPTHYGELDKKDKSKRIETSFYQFRKSLGDPRDWGVPFHIIIAKDNPSSFGIIMGEFKDNEIRSYLSKYL</sequence>
<dbReference type="AlphaFoldDB" id="A0A382AFR8"/>
<organism evidence="1">
    <name type="scientific">marine metagenome</name>
    <dbReference type="NCBI Taxonomy" id="408172"/>
    <lineage>
        <taxon>unclassified sequences</taxon>
        <taxon>metagenomes</taxon>
        <taxon>ecological metagenomes</taxon>
    </lineage>
</organism>
<dbReference type="Gene3D" id="3.40.30.10">
    <property type="entry name" value="Glutaredoxin"/>
    <property type="match status" value="1"/>
</dbReference>
<reference evidence="1" key="1">
    <citation type="submission" date="2018-05" db="EMBL/GenBank/DDBJ databases">
        <authorList>
            <person name="Lanie J.A."/>
            <person name="Ng W.-L."/>
            <person name="Kazmierczak K.M."/>
            <person name="Andrzejewski T.M."/>
            <person name="Davidsen T.M."/>
            <person name="Wayne K.J."/>
            <person name="Tettelin H."/>
            <person name="Glass J.I."/>
            <person name="Rusch D."/>
            <person name="Podicherti R."/>
            <person name="Tsui H.-C.T."/>
            <person name="Winkler M.E."/>
        </authorList>
    </citation>
    <scope>NUCLEOTIDE SEQUENCE</scope>
</reference>
<dbReference type="InterPro" id="IPR036249">
    <property type="entry name" value="Thioredoxin-like_sf"/>
</dbReference>
<protein>
    <submittedName>
        <fullName evidence="1">Uncharacterized protein</fullName>
    </submittedName>
</protein>
<dbReference type="SUPFAM" id="SSF52833">
    <property type="entry name" value="Thioredoxin-like"/>
    <property type="match status" value="1"/>
</dbReference>
<accession>A0A382AFR8</accession>
<name>A0A382AFR8_9ZZZZ</name>
<proteinExistence type="predicted"/>